<evidence type="ECO:0000313" key="1">
    <source>
        <dbReference type="EMBL" id="KFB44755.1"/>
    </source>
</evidence>
<dbReference type="OrthoDB" id="28644at2759"/>
<dbReference type="Proteomes" id="UP000030765">
    <property type="component" value="Unassembled WGS sequence"/>
</dbReference>
<keyword evidence="3" id="KW-1185">Reference proteome</keyword>
<organism evidence="1">
    <name type="scientific">Anopheles sinensis</name>
    <name type="common">Mosquito</name>
    <dbReference type="NCBI Taxonomy" id="74873"/>
    <lineage>
        <taxon>Eukaryota</taxon>
        <taxon>Metazoa</taxon>
        <taxon>Ecdysozoa</taxon>
        <taxon>Arthropoda</taxon>
        <taxon>Hexapoda</taxon>
        <taxon>Insecta</taxon>
        <taxon>Pterygota</taxon>
        <taxon>Neoptera</taxon>
        <taxon>Endopterygota</taxon>
        <taxon>Diptera</taxon>
        <taxon>Nematocera</taxon>
        <taxon>Culicoidea</taxon>
        <taxon>Culicidae</taxon>
        <taxon>Anophelinae</taxon>
        <taxon>Anopheles</taxon>
    </lineage>
</organism>
<dbReference type="EMBL" id="ATLV01019995">
    <property type="status" value="NOT_ANNOTATED_CDS"/>
    <property type="molecule type" value="Genomic_DNA"/>
</dbReference>
<protein>
    <submittedName>
        <fullName evidence="1 2">Uncharacterized protein</fullName>
    </submittedName>
</protein>
<gene>
    <name evidence="1" type="ORF">ZHAS_00012671</name>
</gene>
<dbReference type="VEuPathDB" id="VectorBase:ASIS001037"/>
<evidence type="ECO:0000313" key="3">
    <source>
        <dbReference type="Proteomes" id="UP000030765"/>
    </source>
</evidence>
<dbReference type="EMBL" id="KE525289">
    <property type="protein sequence ID" value="KFB44755.1"/>
    <property type="molecule type" value="Genomic_DNA"/>
</dbReference>
<dbReference type="AlphaFoldDB" id="A0A084W3G1"/>
<dbReference type="EnsemblMetazoa" id="ASIC012671-RA">
    <property type="protein sequence ID" value="ASIC012671-PA"/>
    <property type="gene ID" value="ASIC012671"/>
</dbReference>
<accession>A0A084W3G1</accession>
<dbReference type="VEuPathDB" id="VectorBase:ASIS014238"/>
<dbReference type="STRING" id="74873.A0A084W3G1"/>
<proteinExistence type="predicted"/>
<reference evidence="2" key="2">
    <citation type="submission" date="2020-05" db="UniProtKB">
        <authorList>
            <consortium name="EnsemblMetazoa"/>
        </authorList>
    </citation>
    <scope>IDENTIFICATION</scope>
</reference>
<dbReference type="EMBL" id="ATLV01019994">
    <property type="status" value="NOT_ANNOTATED_CDS"/>
    <property type="molecule type" value="Genomic_DNA"/>
</dbReference>
<sequence length="161" mass="18950">MTVIRELIYKYGALRDPGLPHVRKEPELKGEVPLTSNKIVTLGEAFKNVHKHFRCFKLRNPRLTSNIQFRYHGRRDIVARTRTADREAHRIRRNFLKTGLRLNDNKIEEGRLIIIYRHRGGLVYNKAVDRALYRLNVRFLKSASLQRLTPEVHASLKMARI</sequence>
<dbReference type="VEuPathDB" id="VectorBase:ASIC012671"/>
<reference evidence="1 3" key="1">
    <citation type="journal article" date="2014" name="BMC Genomics">
        <title>Genome sequence of Anopheles sinensis provides insight into genetics basis of mosquito competence for malaria parasites.</title>
        <authorList>
            <person name="Zhou D."/>
            <person name="Zhang D."/>
            <person name="Ding G."/>
            <person name="Shi L."/>
            <person name="Hou Q."/>
            <person name="Ye Y."/>
            <person name="Xu Y."/>
            <person name="Zhou H."/>
            <person name="Xiong C."/>
            <person name="Li S."/>
            <person name="Yu J."/>
            <person name="Hong S."/>
            <person name="Yu X."/>
            <person name="Zou P."/>
            <person name="Chen C."/>
            <person name="Chang X."/>
            <person name="Wang W."/>
            <person name="Lv Y."/>
            <person name="Sun Y."/>
            <person name="Ma L."/>
            <person name="Shen B."/>
            <person name="Zhu C."/>
        </authorList>
    </citation>
    <scope>NUCLEOTIDE SEQUENCE [LARGE SCALE GENOMIC DNA]</scope>
</reference>
<name>A0A084W3G1_ANOSI</name>
<evidence type="ECO:0000313" key="2">
    <source>
        <dbReference type="EnsemblMetazoa" id="ASIC012671-PA"/>
    </source>
</evidence>